<comment type="caution">
    <text evidence="2">The sequence shown here is derived from an EMBL/GenBank/DDBJ whole genome shotgun (WGS) entry which is preliminary data.</text>
</comment>
<name>A0A9D3ZPW6_9ROSI</name>
<evidence type="ECO:0000313" key="2">
    <source>
        <dbReference type="EMBL" id="KAH1055807.1"/>
    </source>
</evidence>
<dbReference type="AlphaFoldDB" id="A0A9D3ZPW6"/>
<sequence length="187" mass="20808">MLKSSIGRYSTISAIDFSYGVWLRLVGNPKVETSTRHSMIDFDFNFRTSMFYAGNTYICMPSSYTSGQFASNIGFNIRLTRMNNVLHTTYTSERTSNPGHETVVPTKLQGSGSDNKGLDNVGGTCPDFMAYEPPPHMLNVNLSAEDGLEFSILPFKRLSHASFSTNFNSLQVRMKFSSKDAIVVVVK</sequence>
<organism evidence="2 3">
    <name type="scientific">Gossypium stocksii</name>
    <dbReference type="NCBI Taxonomy" id="47602"/>
    <lineage>
        <taxon>Eukaryota</taxon>
        <taxon>Viridiplantae</taxon>
        <taxon>Streptophyta</taxon>
        <taxon>Embryophyta</taxon>
        <taxon>Tracheophyta</taxon>
        <taxon>Spermatophyta</taxon>
        <taxon>Magnoliopsida</taxon>
        <taxon>eudicotyledons</taxon>
        <taxon>Gunneridae</taxon>
        <taxon>Pentapetalae</taxon>
        <taxon>rosids</taxon>
        <taxon>malvids</taxon>
        <taxon>Malvales</taxon>
        <taxon>Malvaceae</taxon>
        <taxon>Malvoideae</taxon>
        <taxon>Gossypium</taxon>
    </lineage>
</organism>
<dbReference type="EMBL" id="JAIQCV010000010">
    <property type="protein sequence ID" value="KAH1055807.1"/>
    <property type="molecule type" value="Genomic_DNA"/>
</dbReference>
<evidence type="ECO:0000256" key="1">
    <source>
        <dbReference type="SAM" id="MobiDB-lite"/>
    </source>
</evidence>
<gene>
    <name evidence="2" type="ORF">J1N35_033872</name>
</gene>
<dbReference type="Proteomes" id="UP000828251">
    <property type="component" value="Unassembled WGS sequence"/>
</dbReference>
<protein>
    <submittedName>
        <fullName evidence="2">Uncharacterized protein</fullName>
    </submittedName>
</protein>
<reference evidence="2 3" key="1">
    <citation type="journal article" date="2021" name="Plant Biotechnol. J.">
        <title>Multi-omics assisted identification of the key and species-specific regulatory components of drought-tolerant mechanisms in Gossypium stocksii.</title>
        <authorList>
            <person name="Yu D."/>
            <person name="Ke L."/>
            <person name="Zhang D."/>
            <person name="Wu Y."/>
            <person name="Sun Y."/>
            <person name="Mei J."/>
            <person name="Sun J."/>
            <person name="Sun Y."/>
        </authorList>
    </citation>
    <scope>NUCLEOTIDE SEQUENCE [LARGE SCALE GENOMIC DNA]</scope>
    <source>
        <strain evidence="3">cv. E1</strain>
        <tissue evidence="2">Leaf</tissue>
    </source>
</reference>
<feature type="region of interest" description="Disordered" evidence="1">
    <location>
        <begin position="92"/>
        <end position="116"/>
    </location>
</feature>
<proteinExistence type="predicted"/>
<evidence type="ECO:0000313" key="3">
    <source>
        <dbReference type="Proteomes" id="UP000828251"/>
    </source>
</evidence>
<accession>A0A9D3ZPW6</accession>
<keyword evidence="3" id="KW-1185">Reference proteome</keyword>